<evidence type="ECO:0000313" key="3">
    <source>
        <dbReference type="Proteomes" id="UP000887566"/>
    </source>
</evidence>
<proteinExistence type="predicted"/>
<evidence type="ECO:0000256" key="1">
    <source>
        <dbReference type="ARBA" id="ARBA00022737"/>
    </source>
</evidence>
<dbReference type="InterPro" id="IPR036872">
    <property type="entry name" value="CH_dom_sf"/>
</dbReference>
<dbReference type="WBParaSite" id="PSAMB.scaffold16230size1374.g36854.t1">
    <property type="protein sequence ID" value="PSAMB.scaffold16230size1374.g36854.t1"/>
    <property type="gene ID" value="PSAMB.scaffold16230size1374.g36854"/>
</dbReference>
<dbReference type="SMART" id="SM00150">
    <property type="entry name" value="SPEC"/>
    <property type="match status" value="1"/>
</dbReference>
<dbReference type="PANTHER" id="PTHR11915">
    <property type="entry name" value="SPECTRIN/FILAMIN RELATED CYTOSKELETAL PROTEIN"/>
    <property type="match status" value="1"/>
</dbReference>
<reference evidence="4" key="1">
    <citation type="submission" date="2022-11" db="UniProtKB">
        <authorList>
            <consortium name="WormBaseParasite"/>
        </authorList>
    </citation>
    <scope>IDENTIFICATION</scope>
</reference>
<dbReference type="SUPFAM" id="SSF46966">
    <property type="entry name" value="Spectrin repeat"/>
    <property type="match status" value="1"/>
</dbReference>
<accession>A0A914V783</accession>
<protein>
    <submittedName>
        <fullName evidence="4">Uncharacterized protein</fullName>
    </submittedName>
</protein>
<keyword evidence="3" id="KW-1185">Reference proteome</keyword>
<feature type="compositionally biased region" description="Low complexity" evidence="2">
    <location>
        <begin position="98"/>
        <end position="109"/>
    </location>
</feature>
<keyword evidence="1" id="KW-0677">Repeat</keyword>
<name>A0A914V783_9BILA</name>
<dbReference type="SUPFAM" id="SSF47576">
    <property type="entry name" value="Calponin-homology domain, CH-domain"/>
    <property type="match status" value="1"/>
</dbReference>
<dbReference type="Gene3D" id="1.10.418.10">
    <property type="entry name" value="Calponin-like domain"/>
    <property type="match status" value="1"/>
</dbReference>
<dbReference type="Pfam" id="PF00435">
    <property type="entry name" value="Spectrin"/>
    <property type="match status" value="1"/>
</dbReference>
<dbReference type="InterPro" id="IPR002017">
    <property type="entry name" value="Spectrin_repeat"/>
</dbReference>
<dbReference type="Proteomes" id="UP000887566">
    <property type="component" value="Unplaced"/>
</dbReference>
<dbReference type="AlphaFoldDB" id="A0A914V783"/>
<dbReference type="Gene3D" id="1.20.58.60">
    <property type="match status" value="1"/>
</dbReference>
<organism evidence="3 4">
    <name type="scientific">Plectus sambesii</name>
    <dbReference type="NCBI Taxonomy" id="2011161"/>
    <lineage>
        <taxon>Eukaryota</taxon>
        <taxon>Metazoa</taxon>
        <taxon>Ecdysozoa</taxon>
        <taxon>Nematoda</taxon>
        <taxon>Chromadorea</taxon>
        <taxon>Plectida</taxon>
        <taxon>Plectina</taxon>
        <taxon>Plectoidea</taxon>
        <taxon>Plectidae</taxon>
        <taxon>Plectus</taxon>
    </lineage>
</organism>
<evidence type="ECO:0000313" key="4">
    <source>
        <dbReference type="WBParaSite" id="PSAMB.scaffold16230size1374.g36854.t1"/>
    </source>
</evidence>
<evidence type="ECO:0000256" key="2">
    <source>
        <dbReference type="SAM" id="MobiDB-lite"/>
    </source>
</evidence>
<sequence length="218" mass="24285">MRAEERLNHAFTLAESELNVPRLIEPKDFGSEHLDQKSVMTYLLTLLQALPHDRSALVGGGDEAPPSAADAGETVAQPKTPPSQSSDASFKVERSRKSSSSSQKSGAGKSRSKKEMLKEYQARLEEVLAWLLEAEDQLQSMLPVCEADVEIVKRQFKDHEDFMVSLTQSQDSVGLVLHRGQILEQSDKLNTEEAASIHNQITLVNERWESVRQGAMER</sequence>
<dbReference type="InterPro" id="IPR018159">
    <property type="entry name" value="Spectrin/alpha-actinin"/>
</dbReference>
<feature type="region of interest" description="Disordered" evidence="2">
    <location>
        <begin position="56"/>
        <end position="115"/>
    </location>
</feature>